<evidence type="ECO:0000256" key="2">
    <source>
        <dbReference type="ARBA" id="ARBA00022723"/>
    </source>
</evidence>
<evidence type="ECO:0000256" key="1">
    <source>
        <dbReference type="ARBA" id="ARBA00012506"/>
    </source>
</evidence>
<keyword evidence="5" id="KW-0408">Iron</keyword>
<dbReference type="EC" id="3.6.1.41" evidence="1"/>
<dbReference type="NCBIfam" id="TIGR00488">
    <property type="entry name" value="bis(5'-nucleosyl)-tetraphosphatase (symmetrical) YqeK"/>
    <property type="match status" value="1"/>
</dbReference>
<dbReference type="AlphaFoldDB" id="A0AAU9EGN6"/>
<dbReference type="PANTHER" id="PTHR35795:SF1">
    <property type="entry name" value="BIS(5'-NUCLEOSYL)-TETRAPHOSPHATASE, SYMMETRICAL"/>
    <property type="match status" value="1"/>
</dbReference>
<dbReference type="InterPro" id="IPR006674">
    <property type="entry name" value="HD_domain"/>
</dbReference>
<keyword evidence="2" id="KW-0479">Metal-binding</keyword>
<evidence type="ECO:0000313" key="9">
    <source>
        <dbReference type="Proteomes" id="UP001321786"/>
    </source>
</evidence>
<dbReference type="CDD" id="cd00077">
    <property type="entry name" value="HDc"/>
    <property type="match status" value="1"/>
</dbReference>
<sequence length="193" mass="22863">MNYEKHKRIIKSRLKPSRFNHTLNVVKMASKLARIHGANEEKVVMGALYHDYAKNLSDQELKAYIKHNNLKIDHFVWQNIFLSHGVVAAYMLEKEHNINDLDILNAIKYHTFGRRNMSLIEKIVYIADAIEIDRKYKHVDFIRELSYENIDVAIITYIDYFIEFAIKENKIIHLNTLDLRNEILENGILPRRV</sequence>
<dbReference type="Pfam" id="PF01966">
    <property type="entry name" value="HD"/>
    <property type="match status" value="1"/>
</dbReference>
<dbReference type="EMBL" id="AP028654">
    <property type="protein sequence ID" value="BEP29912.1"/>
    <property type="molecule type" value="Genomic_DNA"/>
</dbReference>
<evidence type="ECO:0000256" key="3">
    <source>
        <dbReference type="ARBA" id="ARBA00022741"/>
    </source>
</evidence>
<dbReference type="KEGG" id="hprf:HLPR_22430"/>
<dbReference type="SMART" id="SM00471">
    <property type="entry name" value="HDc"/>
    <property type="match status" value="1"/>
</dbReference>
<evidence type="ECO:0000256" key="4">
    <source>
        <dbReference type="ARBA" id="ARBA00022801"/>
    </source>
</evidence>
<dbReference type="GO" id="GO:0000166">
    <property type="term" value="F:nucleotide binding"/>
    <property type="evidence" value="ECO:0007669"/>
    <property type="project" value="UniProtKB-KW"/>
</dbReference>
<keyword evidence="9" id="KW-1185">Reference proteome</keyword>
<accession>A0AAU9EGN6</accession>
<evidence type="ECO:0000256" key="6">
    <source>
        <dbReference type="ARBA" id="ARBA00049417"/>
    </source>
</evidence>
<feature type="domain" description="HD" evidence="7">
    <location>
        <begin position="18"/>
        <end position="133"/>
    </location>
</feature>
<keyword evidence="3" id="KW-0547">Nucleotide-binding</keyword>
<evidence type="ECO:0000313" key="8">
    <source>
        <dbReference type="EMBL" id="BEP29912.1"/>
    </source>
</evidence>
<dbReference type="GO" id="GO:0046872">
    <property type="term" value="F:metal ion binding"/>
    <property type="evidence" value="ECO:0007669"/>
    <property type="project" value="UniProtKB-KW"/>
</dbReference>
<dbReference type="PANTHER" id="PTHR35795">
    <property type="entry name" value="SLR1885 PROTEIN"/>
    <property type="match status" value="1"/>
</dbReference>
<evidence type="ECO:0000259" key="7">
    <source>
        <dbReference type="PROSITE" id="PS51831"/>
    </source>
</evidence>
<name>A0AAU9EGN6_9FIRM</name>
<reference evidence="8 9" key="1">
    <citation type="submission" date="2023-08" db="EMBL/GenBank/DDBJ databases">
        <title>Helicovermis profunda gen. nov., sp. nov., a novel mesophilic, fermentative bacterium within the Bacillota from a deep-sea hydrothermal vent chimney.</title>
        <authorList>
            <person name="Miyazaki U."/>
            <person name="Mizutani D."/>
            <person name="Hashimoto Y."/>
            <person name="Tame A."/>
            <person name="Sawayama S."/>
            <person name="Miyazaki J."/>
            <person name="Takai K."/>
            <person name="Nakagawa S."/>
        </authorList>
    </citation>
    <scope>NUCLEOTIDE SEQUENCE [LARGE SCALE GENOMIC DNA]</scope>
    <source>
        <strain evidence="8 9">S502</strain>
    </source>
</reference>
<proteinExistence type="predicted"/>
<dbReference type="SUPFAM" id="SSF109604">
    <property type="entry name" value="HD-domain/PDEase-like"/>
    <property type="match status" value="1"/>
</dbReference>
<dbReference type="InterPro" id="IPR003607">
    <property type="entry name" value="HD/PDEase_dom"/>
</dbReference>
<dbReference type="InterPro" id="IPR006675">
    <property type="entry name" value="HDIG_dom"/>
</dbReference>
<dbReference type="InterPro" id="IPR005249">
    <property type="entry name" value="YqeK"/>
</dbReference>
<protein>
    <recommendedName>
        <fullName evidence="1">bis(5'-nucleosyl)-tetraphosphatase (symmetrical)</fullName>
        <ecNumber evidence="1">3.6.1.41</ecNumber>
    </recommendedName>
</protein>
<comment type="catalytic activity">
    <reaction evidence="6">
        <text>P(1),P(4)-bis(5'-adenosyl) tetraphosphate + H2O = 2 ADP + 2 H(+)</text>
        <dbReference type="Rhea" id="RHEA:24252"/>
        <dbReference type="ChEBI" id="CHEBI:15377"/>
        <dbReference type="ChEBI" id="CHEBI:15378"/>
        <dbReference type="ChEBI" id="CHEBI:58141"/>
        <dbReference type="ChEBI" id="CHEBI:456216"/>
        <dbReference type="EC" id="3.6.1.41"/>
    </reaction>
</comment>
<dbReference type="RefSeq" id="WP_338535523.1">
    <property type="nucleotide sequence ID" value="NZ_AP028654.1"/>
</dbReference>
<evidence type="ECO:0000256" key="5">
    <source>
        <dbReference type="ARBA" id="ARBA00023004"/>
    </source>
</evidence>
<gene>
    <name evidence="8" type="primary">yqeK</name>
    <name evidence="8" type="ORF">HLPR_22430</name>
</gene>
<dbReference type="InterPro" id="IPR051094">
    <property type="entry name" value="Diverse_Catalytic_Enzymes"/>
</dbReference>
<dbReference type="GO" id="GO:0008803">
    <property type="term" value="F:bis(5'-nucleosyl)-tetraphosphatase (symmetrical) activity"/>
    <property type="evidence" value="ECO:0007669"/>
    <property type="project" value="UniProtKB-EC"/>
</dbReference>
<organism evidence="8 9">
    <name type="scientific">Helicovermis profundi</name>
    <dbReference type="NCBI Taxonomy" id="3065157"/>
    <lineage>
        <taxon>Bacteria</taxon>
        <taxon>Bacillati</taxon>
        <taxon>Bacillota</taxon>
        <taxon>Clostridia</taxon>
        <taxon>Helicovermis</taxon>
    </lineage>
</organism>
<keyword evidence="4" id="KW-0378">Hydrolase</keyword>
<dbReference type="NCBIfam" id="TIGR00277">
    <property type="entry name" value="HDIG"/>
    <property type="match status" value="1"/>
</dbReference>
<dbReference type="Proteomes" id="UP001321786">
    <property type="component" value="Chromosome"/>
</dbReference>
<dbReference type="PROSITE" id="PS51831">
    <property type="entry name" value="HD"/>
    <property type="match status" value="1"/>
</dbReference>
<dbReference type="Gene3D" id="1.10.3210.10">
    <property type="entry name" value="Hypothetical protein af1432"/>
    <property type="match status" value="1"/>
</dbReference>